<evidence type="ECO:0000313" key="7">
    <source>
        <dbReference type="Proteomes" id="UP000253772"/>
    </source>
</evidence>
<protein>
    <submittedName>
        <fullName evidence="6">Cyclic nucleotide-binding domain-containing protein</fullName>
    </submittedName>
</protein>
<evidence type="ECO:0000259" key="5">
    <source>
        <dbReference type="PROSITE" id="PS51063"/>
    </source>
</evidence>
<keyword evidence="3" id="KW-0804">Transcription</keyword>
<dbReference type="EMBL" id="CP037901">
    <property type="protein sequence ID" value="QBP14218.1"/>
    <property type="molecule type" value="Genomic_DNA"/>
</dbReference>
<dbReference type="GO" id="GO:0003700">
    <property type="term" value="F:DNA-binding transcription factor activity"/>
    <property type="evidence" value="ECO:0007669"/>
    <property type="project" value="TreeGrafter"/>
</dbReference>
<evidence type="ECO:0000256" key="1">
    <source>
        <dbReference type="ARBA" id="ARBA00023015"/>
    </source>
</evidence>
<feature type="domain" description="Cyclic nucleotide-binding" evidence="4">
    <location>
        <begin position="49"/>
        <end position="119"/>
    </location>
</feature>
<dbReference type="AlphaFoldDB" id="A0A482IYZ9"/>
<dbReference type="InterPro" id="IPR012318">
    <property type="entry name" value="HTH_CRP"/>
</dbReference>
<dbReference type="Pfam" id="PF13545">
    <property type="entry name" value="HTH_Crp_2"/>
    <property type="match status" value="1"/>
</dbReference>
<dbReference type="FunFam" id="1.10.10.10:FF:000028">
    <property type="entry name" value="Fumarate/nitrate reduction transcriptional regulator Fnr"/>
    <property type="match status" value="1"/>
</dbReference>
<dbReference type="InterPro" id="IPR036388">
    <property type="entry name" value="WH-like_DNA-bd_sf"/>
</dbReference>
<accession>A0A482IYZ9</accession>
<keyword evidence="1" id="KW-0805">Transcription regulation</keyword>
<dbReference type="SMART" id="SM00419">
    <property type="entry name" value="HTH_CRP"/>
    <property type="match status" value="1"/>
</dbReference>
<dbReference type="Gene3D" id="1.10.10.10">
    <property type="entry name" value="Winged helix-like DNA-binding domain superfamily/Winged helix DNA-binding domain"/>
    <property type="match status" value="1"/>
</dbReference>
<dbReference type="SUPFAM" id="SSF46785">
    <property type="entry name" value="Winged helix' DNA-binding domain"/>
    <property type="match status" value="1"/>
</dbReference>
<dbReference type="PANTHER" id="PTHR24567:SF75">
    <property type="entry name" value="FUMARATE AND NITRATE REDUCTION REGULATORY PROTEIN"/>
    <property type="match status" value="1"/>
</dbReference>
<keyword evidence="2" id="KW-0238">DNA-binding</keyword>
<evidence type="ECO:0000259" key="4">
    <source>
        <dbReference type="PROSITE" id="PS50042"/>
    </source>
</evidence>
<dbReference type="SUPFAM" id="SSF51206">
    <property type="entry name" value="cAMP-binding domain-like"/>
    <property type="match status" value="1"/>
</dbReference>
<dbReference type="OrthoDB" id="7643467at2"/>
<dbReference type="InterPro" id="IPR018490">
    <property type="entry name" value="cNMP-bd_dom_sf"/>
</dbReference>
<gene>
    <name evidence="6" type="ORF">DDF84_028355</name>
</gene>
<dbReference type="InterPro" id="IPR014710">
    <property type="entry name" value="RmlC-like_jellyroll"/>
</dbReference>
<dbReference type="InterPro" id="IPR050397">
    <property type="entry name" value="Env_Response_Regulators"/>
</dbReference>
<dbReference type="SMART" id="SM00100">
    <property type="entry name" value="cNMP"/>
    <property type="match status" value="1"/>
</dbReference>
<dbReference type="Gene3D" id="2.60.120.10">
    <property type="entry name" value="Jelly Rolls"/>
    <property type="match status" value="1"/>
</dbReference>
<dbReference type="PROSITE" id="PS51063">
    <property type="entry name" value="HTH_CRP_2"/>
    <property type="match status" value="1"/>
</dbReference>
<dbReference type="Pfam" id="PF00027">
    <property type="entry name" value="cNMP_binding"/>
    <property type="match status" value="1"/>
</dbReference>
<reference evidence="6 7" key="1">
    <citation type="submission" date="2019-03" db="EMBL/GenBank/DDBJ databases">
        <title>Comparative insights into the high quality Complete genome sequence of highly metal resistant Cupriavidus metallidurans strain BS1 isolated from a gold-copper mine.</title>
        <authorList>
            <person name="Mazhar H.S."/>
            <person name="Rensing C."/>
        </authorList>
    </citation>
    <scope>NUCLEOTIDE SEQUENCE [LARGE SCALE GENOMIC DNA]</scope>
    <source>
        <strain evidence="6 7">BS1</strain>
    </source>
</reference>
<organism evidence="6 7">
    <name type="scientific">Cupriavidus metallidurans</name>
    <dbReference type="NCBI Taxonomy" id="119219"/>
    <lineage>
        <taxon>Bacteria</taxon>
        <taxon>Pseudomonadati</taxon>
        <taxon>Pseudomonadota</taxon>
        <taxon>Betaproteobacteria</taxon>
        <taxon>Burkholderiales</taxon>
        <taxon>Burkholderiaceae</taxon>
        <taxon>Cupriavidus</taxon>
    </lineage>
</organism>
<dbReference type="CDD" id="cd00092">
    <property type="entry name" value="HTH_CRP"/>
    <property type="match status" value="1"/>
</dbReference>
<evidence type="ECO:0000256" key="2">
    <source>
        <dbReference type="ARBA" id="ARBA00023125"/>
    </source>
</evidence>
<dbReference type="CDD" id="cd00038">
    <property type="entry name" value="CAP_ED"/>
    <property type="match status" value="1"/>
</dbReference>
<dbReference type="PANTHER" id="PTHR24567">
    <property type="entry name" value="CRP FAMILY TRANSCRIPTIONAL REGULATORY PROTEIN"/>
    <property type="match status" value="1"/>
</dbReference>
<name>A0A482IYZ9_9BURK</name>
<dbReference type="InterPro" id="IPR036390">
    <property type="entry name" value="WH_DNA-bd_sf"/>
</dbReference>
<evidence type="ECO:0000313" key="6">
    <source>
        <dbReference type="EMBL" id="QBP14218.1"/>
    </source>
</evidence>
<dbReference type="InterPro" id="IPR000595">
    <property type="entry name" value="cNMP-bd_dom"/>
</dbReference>
<evidence type="ECO:0000256" key="3">
    <source>
        <dbReference type="ARBA" id="ARBA00023163"/>
    </source>
</evidence>
<dbReference type="GO" id="GO:0005829">
    <property type="term" value="C:cytosol"/>
    <property type="evidence" value="ECO:0007669"/>
    <property type="project" value="TreeGrafter"/>
</dbReference>
<proteinExistence type="predicted"/>
<dbReference type="RefSeq" id="WP_017514562.1">
    <property type="nucleotide sequence ID" value="NZ_CP037901.1"/>
</dbReference>
<dbReference type="PRINTS" id="PR00034">
    <property type="entry name" value="HTHCRP"/>
</dbReference>
<feature type="domain" description="HTH crp-type" evidence="5">
    <location>
        <begin position="183"/>
        <end position="256"/>
    </location>
</feature>
<dbReference type="Proteomes" id="UP000253772">
    <property type="component" value="Chromosome c2"/>
</dbReference>
<sequence>MFEAGLSTSAALTVDDAPLTQTAHSRPIPGKPAAATAQCSTCMLRHLCMASNLDQTDVERLGAAVRNWRKVKQGQLLYSTGDLFQNIYALRSGSFKTVVAHQSGREYVSGFFLPGETLGLDGIATESHTCDAIALEDSTVCVIPFHLLEALCREIKSLQQHVHRIMSAEIVRETGQMVLLGNLTAEQRVASFLLNVSDRLGRRGYSPLDFSLRMTREDIGSHLGITLETVSRTLSRLQQEGLIRVNGKQITLLDREALDAR</sequence>
<dbReference type="GO" id="GO:0003677">
    <property type="term" value="F:DNA binding"/>
    <property type="evidence" value="ECO:0007669"/>
    <property type="project" value="UniProtKB-KW"/>
</dbReference>
<dbReference type="PROSITE" id="PS50042">
    <property type="entry name" value="CNMP_BINDING_3"/>
    <property type="match status" value="1"/>
</dbReference>